<keyword evidence="4" id="KW-1185">Reference proteome</keyword>
<keyword evidence="2 3" id="KW-0378">Hydrolase</keyword>
<evidence type="ECO:0000313" key="4">
    <source>
        <dbReference type="Proteomes" id="UP001139646"/>
    </source>
</evidence>
<evidence type="ECO:0000313" key="3">
    <source>
        <dbReference type="EMBL" id="MCI2283854.1"/>
    </source>
</evidence>
<dbReference type="PANTHER" id="PTHR40841">
    <property type="entry name" value="SIDEROPHORE TRIACETYLFUSARININE C ESTERASE"/>
    <property type="match status" value="1"/>
</dbReference>
<comment type="caution">
    <text evidence="3">The sequence shown here is derived from an EMBL/GenBank/DDBJ whole genome shotgun (WGS) entry which is preliminary data.</text>
</comment>
<gene>
    <name evidence="3" type="ORF">L3081_11170</name>
</gene>
<evidence type="ECO:0000256" key="1">
    <source>
        <dbReference type="ARBA" id="ARBA00005622"/>
    </source>
</evidence>
<organism evidence="3 4">
    <name type="scientific">Colwellia maritima</name>
    <dbReference type="NCBI Taxonomy" id="2912588"/>
    <lineage>
        <taxon>Bacteria</taxon>
        <taxon>Pseudomonadati</taxon>
        <taxon>Pseudomonadota</taxon>
        <taxon>Gammaproteobacteria</taxon>
        <taxon>Alteromonadales</taxon>
        <taxon>Colwelliaceae</taxon>
        <taxon>Colwellia</taxon>
    </lineage>
</organism>
<dbReference type="GO" id="GO:0016787">
    <property type="term" value="F:hydrolase activity"/>
    <property type="evidence" value="ECO:0007669"/>
    <property type="project" value="UniProtKB-KW"/>
</dbReference>
<dbReference type="EMBL" id="JAKKSL010000002">
    <property type="protein sequence ID" value="MCI2283854.1"/>
    <property type="molecule type" value="Genomic_DNA"/>
</dbReference>
<evidence type="ECO:0000256" key="2">
    <source>
        <dbReference type="ARBA" id="ARBA00022801"/>
    </source>
</evidence>
<protein>
    <submittedName>
        <fullName evidence="3">Alpha/beta hydrolase</fullName>
    </submittedName>
</protein>
<reference evidence="3" key="1">
    <citation type="submission" date="2022-01" db="EMBL/GenBank/DDBJ databases">
        <title>Colwellia maritima, isolated from seawater.</title>
        <authorList>
            <person name="Kristyanto S."/>
            <person name="Jung J."/>
            <person name="Jeon C.O."/>
        </authorList>
    </citation>
    <scope>NUCLEOTIDE SEQUENCE</scope>
    <source>
        <strain evidence="3">MSW7</strain>
    </source>
</reference>
<dbReference type="PANTHER" id="PTHR40841:SF2">
    <property type="entry name" value="SIDEROPHORE-DEGRADING ESTERASE (EUROFUNG)"/>
    <property type="match status" value="1"/>
</dbReference>
<dbReference type="InterPro" id="IPR052558">
    <property type="entry name" value="Siderophore_Hydrolase_D"/>
</dbReference>
<sequence length="411" mass="47584">MLIRITIILLCLLSNTSYAEKLKTPIISGYQFEHQSKLLQQNRRYMVSLPERYYSSDQHYPTLYVIDGDFQFQHTSALVTNLSRMGKIPPMIVIGVANQGQEDYIYQTTWAIDNKPEYGGAPLFSQYLEQELIPLIKHNYRTNSQQALAGYSLGGLFTSYVMMQGNTSFNAFLAMSPSAWFDDYAITKKLPLAISNQKRQIPALFLSVANEEGMGVKKLADELKKIDKKDTPWHWQFNNYPEETHFSTAMPALYDALTFLSPDYYLDPQDMMKMTSYQEVLQELEKKKSLWTGFRIEWLQAYQLAKYMHWSEQLNDTDNFLTEVAQHFPESHAEVTIQLAKKLTSTSKPKHAQQLLLSIKNSSKNNPLWHREMALSYTALNQIKLAANHQKQALILAKKQHLPTWLVWELQ</sequence>
<accession>A0ABS9X111</accession>
<dbReference type="Proteomes" id="UP001139646">
    <property type="component" value="Unassembled WGS sequence"/>
</dbReference>
<dbReference type="InterPro" id="IPR000801">
    <property type="entry name" value="Esterase-like"/>
</dbReference>
<proteinExistence type="inferred from homology"/>
<dbReference type="RefSeq" id="WP_242286145.1">
    <property type="nucleotide sequence ID" value="NZ_JAKKSL010000002.1"/>
</dbReference>
<comment type="similarity">
    <text evidence="1">Belongs to the esterase D family.</text>
</comment>
<name>A0ABS9X111_9GAMM</name>
<dbReference type="Pfam" id="PF00756">
    <property type="entry name" value="Esterase"/>
    <property type="match status" value="1"/>
</dbReference>